<dbReference type="EMBL" id="JBHLUN010000015">
    <property type="protein sequence ID" value="MFC0410474.1"/>
    <property type="molecule type" value="Genomic_DNA"/>
</dbReference>
<proteinExistence type="inferred from homology"/>
<dbReference type="PANTHER" id="PTHR11579">
    <property type="entry name" value="PROTEIN-L-ISOASPARTATE O-METHYLTRANSFERASE"/>
    <property type="match status" value="1"/>
</dbReference>
<comment type="similarity">
    <text evidence="1">Belongs to the methyltransferase superfamily. L-isoaspartyl/D-aspartyl protein methyltransferase family.</text>
</comment>
<comment type="caution">
    <text evidence="4">The sequence shown here is derived from an EMBL/GenBank/DDBJ whole genome shotgun (WGS) entry which is preliminary data.</text>
</comment>
<reference evidence="4 5" key="1">
    <citation type="submission" date="2024-09" db="EMBL/GenBank/DDBJ databases">
        <authorList>
            <person name="Sun Q."/>
            <person name="Mori K."/>
        </authorList>
    </citation>
    <scope>NUCLEOTIDE SEQUENCE [LARGE SCALE GENOMIC DNA]</scope>
    <source>
        <strain evidence="4 5">TBRC 5777</strain>
    </source>
</reference>
<dbReference type="CDD" id="cd02440">
    <property type="entry name" value="AdoMet_MTases"/>
    <property type="match status" value="1"/>
</dbReference>
<dbReference type="Proteomes" id="UP001589865">
    <property type="component" value="Unassembled WGS sequence"/>
</dbReference>
<dbReference type="Gene3D" id="3.40.50.150">
    <property type="entry name" value="Vaccinia Virus protein VP39"/>
    <property type="match status" value="1"/>
</dbReference>
<dbReference type="RefSeq" id="WP_377046224.1">
    <property type="nucleotide sequence ID" value="NZ_JBHLUN010000015.1"/>
</dbReference>
<dbReference type="PANTHER" id="PTHR11579:SF18">
    <property type="entry name" value="PROTEIN-L-ISOASPARTATE O-METHYLTRANSFERASE"/>
    <property type="match status" value="1"/>
</dbReference>
<evidence type="ECO:0000256" key="2">
    <source>
        <dbReference type="ARBA" id="ARBA00013346"/>
    </source>
</evidence>
<dbReference type="SUPFAM" id="SSF53335">
    <property type="entry name" value="S-adenosyl-L-methionine-dependent methyltransferases"/>
    <property type="match status" value="1"/>
</dbReference>
<gene>
    <name evidence="4" type="ORF">ACFFGY_19660</name>
</gene>
<evidence type="ECO:0000256" key="1">
    <source>
        <dbReference type="ARBA" id="ARBA00005369"/>
    </source>
</evidence>
<keyword evidence="5" id="KW-1185">Reference proteome</keyword>
<dbReference type="InterPro" id="IPR029063">
    <property type="entry name" value="SAM-dependent_MTases_sf"/>
</dbReference>
<evidence type="ECO:0000256" key="3">
    <source>
        <dbReference type="ARBA" id="ARBA00030757"/>
    </source>
</evidence>
<accession>A0ABV6JXV4</accession>
<protein>
    <recommendedName>
        <fullName evidence="2">Protein-L-isoaspartate O-methyltransferase</fullName>
    </recommendedName>
    <alternativeName>
        <fullName evidence="3">Protein L-isoaspartyl methyltransferase</fullName>
    </alternativeName>
</protein>
<name>A0ABV6JXV4_9PROT</name>
<dbReference type="InterPro" id="IPR000682">
    <property type="entry name" value="PCMT"/>
</dbReference>
<sequence length="232" mass="24132">MDFTEARRFMVDGQIRPNKVTDPRILDAMREVPRERFVPPALAFRVMADADTPLRDGRVMMQAMTLARLLQSAAVLPGQRVLVVAAGTGYSAAVLRHIGAEVVALESNPELLAAARANLAMPAEGSMASAAAAPVRVESGPLAEGWAAAAPYDAILIDGAVDAIPPALRDQLAEGGRIVGVIRAAGGAGRAVLARRTHGSFGLTETFDAQTARLPDFAAAAAPAPAGAFQFV</sequence>
<evidence type="ECO:0000313" key="4">
    <source>
        <dbReference type="EMBL" id="MFC0410474.1"/>
    </source>
</evidence>
<evidence type="ECO:0000313" key="5">
    <source>
        <dbReference type="Proteomes" id="UP001589865"/>
    </source>
</evidence>
<dbReference type="Pfam" id="PF01135">
    <property type="entry name" value="PCMT"/>
    <property type="match status" value="1"/>
</dbReference>
<organism evidence="4 5">
    <name type="scientific">Roseomonas elaeocarpi</name>
    <dbReference type="NCBI Taxonomy" id="907779"/>
    <lineage>
        <taxon>Bacteria</taxon>
        <taxon>Pseudomonadati</taxon>
        <taxon>Pseudomonadota</taxon>
        <taxon>Alphaproteobacteria</taxon>
        <taxon>Acetobacterales</taxon>
        <taxon>Roseomonadaceae</taxon>
        <taxon>Roseomonas</taxon>
    </lineage>
</organism>